<dbReference type="PANTHER" id="PTHR34597">
    <property type="entry name" value="SLR1661 PROTEIN"/>
    <property type="match status" value="1"/>
</dbReference>
<accession>A0A418WYK2</accession>
<dbReference type="Gene3D" id="2.40.160.50">
    <property type="entry name" value="membrane protein fhac: a member of the omp85/tpsb transporter family"/>
    <property type="match status" value="1"/>
</dbReference>
<organism evidence="7 8">
    <name type="scientific">Noviherbaspirillum cavernae</name>
    <dbReference type="NCBI Taxonomy" id="2320862"/>
    <lineage>
        <taxon>Bacteria</taxon>
        <taxon>Pseudomonadati</taxon>
        <taxon>Pseudomonadota</taxon>
        <taxon>Betaproteobacteria</taxon>
        <taxon>Burkholderiales</taxon>
        <taxon>Oxalobacteraceae</taxon>
        <taxon>Noviherbaspirillum</taxon>
    </lineage>
</organism>
<dbReference type="Gene3D" id="3.10.20.310">
    <property type="entry name" value="membrane protein fhac"/>
    <property type="match status" value="1"/>
</dbReference>
<dbReference type="PANTHER" id="PTHR34597:SF1">
    <property type="entry name" value="HEME_HEMOPEXIN TRANSPORTER PROTEIN HUXB"/>
    <property type="match status" value="1"/>
</dbReference>
<keyword evidence="2" id="KW-0812">Transmembrane</keyword>
<evidence type="ECO:0000256" key="3">
    <source>
        <dbReference type="ARBA" id="ARBA00023237"/>
    </source>
</evidence>
<dbReference type="InterPro" id="IPR051544">
    <property type="entry name" value="TPS_OM_transporter"/>
</dbReference>
<dbReference type="InterPro" id="IPR013686">
    <property type="entry name" value="Polypept-transport_assoc_ShlB"/>
</dbReference>
<name>A0A418WYK2_9BURK</name>
<evidence type="ECO:0000259" key="5">
    <source>
        <dbReference type="Pfam" id="PF03865"/>
    </source>
</evidence>
<keyword evidence="3" id="KW-0998">Cell outer membrane</keyword>
<reference evidence="7 8" key="1">
    <citation type="submission" date="2018-09" db="EMBL/GenBank/DDBJ databases">
        <authorList>
            <person name="Zhu H."/>
        </authorList>
    </citation>
    <scope>NUCLEOTIDE SEQUENCE [LARGE SCALE GENOMIC DNA]</scope>
    <source>
        <strain evidence="7 8">K2R10-39</strain>
    </source>
</reference>
<dbReference type="InterPro" id="IPR005565">
    <property type="entry name" value="Hemolysn_activator_HlyB_C"/>
</dbReference>
<dbReference type="EMBL" id="QYUN01000002">
    <property type="protein sequence ID" value="RJG05319.1"/>
    <property type="molecule type" value="Genomic_DNA"/>
</dbReference>
<evidence type="ECO:0000256" key="1">
    <source>
        <dbReference type="ARBA" id="ARBA00022452"/>
    </source>
</evidence>
<comment type="caution">
    <text evidence="7">The sequence shown here is derived from an EMBL/GenBank/DDBJ whole genome shotgun (WGS) entry which is preliminary data.</text>
</comment>
<dbReference type="GO" id="GO:0046819">
    <property type="term" value="P:protein secretion by the type V secretion system"/>
    <property type="evidence" value="ECO:0007669"/>
    <property type="project" value="TreeGrafter"/>
</dbReference>
<evidence type="ECO:0000259" key="6">
    <source>
        <dbReference type="Pfam" id="PF08479"/>
    </source>
</evidence>
<dbReference type="Proteomes" id="UP000285190">
    <property type="component" value="Unassembled WGS sequence"/>
</dbReference>
<dbReference type="GO" id="GO:0008320">
    <property type="term" value="F:protein transmembrane transporter activity"/>
    <property type="evidence" value="ECO:0007669"/>
    <property type="project" value="TreeGrafter"/>
</dbReference>
<keyword evidence="8" id="KW-1185">Reference proteome</keyword>
<protein>
    <submittedName>
        <fullName evidence="7">ShlB/FhaC/HecB family hemolysin secretion/activation protein</fullName>
    </submittedName>
</protein>
<dbReference type="GO" id="GO:0098046">
    <property type="term" value="C:type V protein secretion system complex"/>
    <property type="evidence" value="ECO:0007669"/>
    <property type="project" value="TreeGrafter"/>
</dbReference>
<dbReference type="AlphaFoldDB" id="A0A418WYK2"/>
<feature type="domain" description="Haemolysin activator HlyB C-terminal" evidence="5">
    <location>
        <begin position="285"/>
        <end position="573"/>
    </location>
</feature>
<gene>
    <name evidence="7" type="ORF">D3870_04175</name>
</gene>
<keyword evidence="1" id="KW-0472">Membrane</keyword>
<evidence type="ECO:0000256" key="2">
    <source>
        <dbReference type="ARBA" id="ARBA00022692"/>
    </source>
</evidence>
<dbReference type="Pfam" id="PF03865">
    <property type="entry name" value="ShlB"/>
    <property type="match status" value="1"/>
</dbReference>
<evidence type="ECO:0000256" key="4">
    <source>
        <dbReference type="SAM" id="MobiDB-lite"/>
    </source>
</evidence>
<proteinExistence type="predicted"/>
<feature type="region of interest" description="Disordered" evidence="4">
    <location>
        <begin position="1"/>
        <end position="52"/>
    </location>
</feature>
<evidence type="ECO:0000313" key="7">
    <source>
        <dbReference type="EMBL" id="RJG05319.1"/>
    </source>
</evidence>
<feature type="domain" description="Polypeptide-transport-associated ShlB-type" evidence="6">
    <location>
        <begin position="139"/>
        <end position="214"/>
    </location>
</feature>
<keyword evidence="1" id="KW-1134">Transmembrane beta strand</keyword>
<evidence type="ECO:0000313" key="8">
    <source>
        <dbReference type="Proteomes" id="UP000285190"/>
    </source>
</evidence>
<dbReference type="Pfam" id="PF08479">
    <property type="entry name" value="POTRA_2"/>
    <property type="match status" value="1"/>
</dbReference>
<sequence length="614" mass="66672">MPSEGACQDGGADARGVSAAVPRSIADRSSPAVHDGRPDGARYPGRKQALPHRIGKGLKETDQIVLKNQTHIAMRRVPLAALALLLAQTAAFAAEAPITPGSVQDTLRDDRLQRPATPPQVVLPAQPAPSPHDPKAKRFRVNAFAMSGNTVYKERRLKRLLERFVDLELNLYDLSKAADTITAYYHRNGYTLARAFIPAQKIENGVVRLQIVEGRIGKVTFDGNKRYSTDFLAARTGLLTPGSLVTTDRLENNLLLLNDLPGLRAKVILEPGAEFGASDAEIKIEERLFTGYVSLNNFGRSETGQKRVEPTLNINSPFGWGDQLSLSGSVSEHRLVRYWKANYSLPLNTVGTRLSVGSSKVAYDVTGPLAALGVTGELSTDEVVIGHPLVRSRDDNQQVSVGVRRNQLTQSALGTTLFDNSLNVLTAAYQISRIHRDTSITNASFGLVTNFKSSNDSIKQDAVHARLELDVNHTTPFIRQWDLYLRGNIVYSKERLPDTEKFSLGGPGSVRAFRPAEVRGDSGALVTAELRHPFSIARSLGFIRLTADVGEATYKAPGFSDNKDRLRSVGAGATIYPGKGLIASVDVATPVGSVRDGLGDGKNHRIWVNISASF</sequence>